<comment type="caution">
    <text evidence="3">The sequence shown here is derived from an EMBL/GenBank/DDBJ whole genome shotgun (WGS) entry which is preliminary data.</text>
</comment>
<sequence>MLIALAGCADSAADTSADTSGAAEQTADASPTATTAAATVFGPTTGDCDATAATFRDVVSANPDLADPALEATCAGDAIVVVSNSIPDYEYIATTPGSPNEVEQTFTLPTEPQEDPDPSPDDVPRLGAIGVAVDGVSIFGPTEGTGGDVLSLVGALSECGSHNGPGAFHMHLFGWADGVDCLYSAEEVESGDPILVGWAADGYPIMSGLVCADEGCTSMTQLTSSWQLTDESAFATDTWSAHSYVEGSGDLDECNGRVDADGQYRYYTTTTFPYILGCYHGEVADGALPSGRG</sequence>
<protein>
    <recommendedName>
        <fullName evidence="2">YHYH domain-containing protein</fullName>
    </recommendedName>
</protein>
<gene>
    <name evidence="3" type="ORF">GCM10022200_27870</name>
</gene>
<proteinExistence type="predicted"/>
<dbReference type="Pfam" id="PF14240">
    <property type="entry name" value="YHYH"/>
    <property type="match status" value="1"/>
</dbReference>
<name>A0ABP7AXL5_9MICO</name>
<reference evidence="4" key="1">
    <citation type="journal article" date="2019" name="Int. J. Syst. Evol. Microbiol.">
        <title>The Global Catalogue of Microorganisms (GCM) 10K type strain sequencing project: providing services to taxonomists for standard genome sequencing and annotation.</title>
        <authorList>
            <consortium name="The Broad Institute Genomics Platform"/>
            <consortium name="The Broad Institute Genome Sequencing Center for Infectious Disease"/>
            <person name="Wu L."/>
            <person name="Ma J."/>
        </authorList>
    </citation>
    <scope>NUCLEOTIDE SEQUENCE [LARGE SCALE GENOMIC DNA]</scope>
    <source>
        <strain evidence="4">JCM 16544</strain>
    </source>
</reference>
<dbReference type="EMBL" id="BAAAYU010000005">
    <property type="protein sequence ID" value="GAA3642468.1"/>
    <property type="molecule type" value="Genomic_DNA"/>
</dbReference>
<feature type="region of interest" description="Disordered" evidence="1">
    <location>
        <begin position="9"/>
        <end position="30"/>
    </location>
</feature>
<feature type="domain" description="YHYH" evidence="2">
    <location>
        <begin position="106"/>
        <end position="281"/>
    </location>
</feature>
<keyword evidence="4" id="KW-1185">Reference proteome</keyword>
<evidence type="ECO:0000259" key="2">
    <source>
        <dbReference type="Pfam" id="PF14240"/>
    </source>
</evidence>
<feature type="compositionally biased region" description="Polar residues" evidence="1">
    <location>
        <begin position="95"/>
        <end position="108"/>
    </location>
</feature>
<dbReference type="Proteomes" id="UP001501697">
    <property type="component" value="Unassembled WGS sequence"/>
</dbReference>
<organism evidence="3 4">
    <name type="scientific">Microbacterium awajiense</name>
    <dbReference type="NCBI Taxonomy" id="415214"/>
    <lineage>
        <taxon>Bacteria</taxon>
        <taxon>Bacillati</taxon>
        <taxon>Actinomycetota</taxon>
        <taxon>Actinomycetes</taxon>
        <taxon>Micrococcales</taxon>
        <taxon>Microbacteriaceae</taxon>
        <taxon>Microbacterium</taxon>
    </lineage>
</organism>
<evidence type="ECO:0000313" key="3">
    <source>
        <dbReference type="EMBL" id="GAA3642468.1"/>
    </source>
</evidence>
<feature type="region of interest" description="Disordered" evidence="1">
    <location>
        <begin position="95"/>
        <end position="122"/>
    </location>
</feature>
<accession>A0ABP7AXL5</accession>
<evidence type="ECO:0000313" key="4">
    <source>
        <dbReference type="Proteomes" id="UP001501697"/>
    </source>
</evidence>
<evidence type="ECO:0000256" key="1">
    <source>
        <dbReference type="SAM" id="MobiDB-lite"/>
    </source>
</evidence>
<dbReference type="InterPro" id="IPR025924">
    <property type="entry name" value="YHYH_dom"/>
</dbReference>